<dbReference type="Pfam" id="PF01661">
    <property type="entry name" value="Macro"/>
    <property type="match status" value="1"/>
</dbReference>
<evidence type="ECO:0000313" key="3">
    <source>
        <dbReference type="Proteomes" id="UP000240283"/>
    </source>
</evidence>
<dbReference type="InterPro" id="IPR002589">
    <property type="entry name" value="Macro_dom"/>
</dbReference>
<dbReference type="InterPro" id="IPR043472">
    <property type="entry name" value="Macro_dom-like"/>
</dbReference>
<protein>
    <recommendedName>
        <fullName evidence="1">Macro domain-containing protein</fullName>
    </recommendedName>
</protein>
<dbReference type="Gene3D" id="3.40.220.10">
    <property type="entry name" value="Leucine Aminopeptidase, subunit E, domain 1"/>
    <property type="match status" value="1"/>
</dbReference>
<proteinExistence type="predicted"/>
<feature type="domain" description="Macro" evidence="1">
    <location>
        <begin position="1"/>
        <end position="148"/>
    </location>
</feature>
<keyword evidence="3" id="KW-1185">Reference proteome</keyword>
<evidence type="ECO:0000313" key="2">
    <source>
        <dbReference type="EMBL" id="AUG88412.1"/>
    </source>
</evidence>
<dbReference type="Proteomes" id="UP000240283">
    <property type="component" value="Segment"/>
</dbReference>
<dbReference type="PANTHER" id="PTHR12521">
    <property type="entry name" value="PROTEIN C6ORF130"/>
    <property type="match status" value="1"/>
</dbReference>
<dbReference type="PROSITE" id="PS51154">
    <property type="entry name" value="MACRO"/>
    <property type="match status" value="1"/>
</dbReference>
<accession>A0A2H5BQ02</accession>
<name>A0A2H5BQ02_9CAUD</name>
<dbReference type="PANTHER" id="PTHR12521:SF0">
    <property type="entry name" value="ADP-RIBOSE GLYCOHYDROLASE OARD1"/>
    <property type="match status" value="1"/>
</dbReference>
<dbReference type="SUPFAM" id="SSF52949">
    <property type="entry name" value="Macro domain-like"/>
    <property type="match status" value="1"/>
</dbReference>
<evidence type="ECO:0000259" key="1">
    <source>
        <dbReference type="PROSITE" id="PS51154"/>
    </source>
</evidence>
<dbReference type="GO" id="GO:0140291">
    <property type="term" value="P:peptidyl-glutamate ADP-deribosylation"/>
    <property type="evidence" value="ECO:0007669"/>
    <property type="project" value="TreeGrafter"/>
</dbReference>
<dbReference type="InterPro" id="IPR050892">
    <property type="entry name" value="ADP-ribose_metab_enzymes"/>
</dbReference>
<organism evidence="2 3">
    <name type="scientific">Vibrio phage Vp_R1</name>
    <dbReference type="NCBI Taxonomy" id="2059867"/>
    <lineage>
        <taxon>Viruses</taxon>
        <taxon>Duplodnaviria</taxon>
        <taxon>Heunggongvirae</taxon>
        <taxon>Uroviricota</taxon>
        <taxon>Caudoviricetes</taxon>
        <taxon>Grimontviridae</taxon>
        <taxon>Dalianvirus</taxon>
        <taxon>Dalianvirus R1</taxon>
    </lineage>
</organism>
<sequence>MVKHAKSSEAFDAYMHQCNCFCRMGRGIAPQLAKAFPEVREVDMSTEVGDRSKMGTFTKTSEFPIIYNLYGQYHWTNYKVAPGRNTDYNKLAGALVRASNDMASCGHTTVGIPLIGCGLAGGDWNVVKPIVEGAFKANDIEVTLFIKE</sequence>
<gene>
    <name evidence="2" type="ORF">VPR_048</name>
</gene>
<dbReference type="EMBL" id="MG603697">
    <property type="protein sequence ID" value="AUG88412.1"/>
    <property type="molecule type" value="Genomic_DNA"/>
</dbReference>
<reference evidence="2 3" key="1">
    <citation type="submission" date="2017-12" db="EMBL/GenBank/DDBJ databases">
        <title>Genomic analysis of a novel phage Vp_R1 lytic to Vibrio parahaemolyticus.</title>
        <authorList>
            <person name="Ren H."/>
            <person name="Li Z."/>
        </authorList>
    </citation>
    <scope>NUCLEOTIDE SEQUENCE [LARGE SCALE GENOMIC DNA]</scope>
</reference>